<dbReference type="InterPro" id="IPR017853">
    <property type="entry name" value="GH"/>
</dbReference>
<evidence type="ECO:0000256" key="8">
    <source>
        <dbReference type="ARBA" id="ARBA00023326"/>
    </source>
</evidence>
<feature type="active site" description="Nucleophile" evidence="9">
    <location>
        <position position="311"/>
    </location>
</feature>
<evidence type="ECO:0000256" key="5">
    <source>
        <dbReference type="ARBA" id="ARBA00022801"/>
    </source>
</evidence>
<comment type="caution">
    <text evidence="13">The sequence shown here is derived from an EMBL/GenBank/DDBJ whole genome shotgun (WGS) entry which is preliminary data.</text>
</comment>
<evidence type="ECO:0000256" key="1">
    <source>
        <dbReference type="ARBA" id="ARBA00000681"/>
    </source>
</evidence>
<dbReference type="PANTHER" id="PTHR31490:SF88">
    <property type="entry name" value="BETA-XYLANASE"/>
    <property type="match status" value="1"/>
</dbReference>
<keyword evidence="7 10" id="KW-0326">Glycosidase</keyword>
<evidence type="ECO:0000256" key="11">
    <source>
        <dbReference type="SAM" id="MobiDB-lite"/>
    </source>
</evidence>
<keyword evidence="4" id="KW-0732">Signal</keyword>
<dbReference type="Pfam" id="PF00331">
    <property type="entry name" value="Glyco_hydro_10"/>
    <property type="match status" value="1"/>
</dbReference>
<gene>
    <name evidence="13" type="ORF">D3218_13815</name>
</gene>
<dbReference type="OrthoDB" id="9815836at2"/>
<comment type="similarity">
    <text evidence="2 10">Belongs to the glycosyl hydrolase 10 (cellulase F) family.</text>
</comment>
<evidence type="ECO:0000259" key="12">
    <source>
        <dbReference type="PROSITE" id="PS51760"/>
    </source>
</evidence>
<evidence type="ECO:0000256" key="6">
    <source>
        <dbReference type="ARBA" id="ARBA00023277"/>
    </source>
</evidence>
<evidence type="ECO:0000256" key="9">
    <source>
        <dbReference type="PROSITE-ProRule" id="PRU10061"/>
    </source>
</evidence>
<keyword evidence="3" id="KW-0858">Xylan degradation</keyword>
<evidence type="ECO:0000256" key="10">
    <source>
        <dbReference type="RuleBase" id="RU361174"/>
    </source>
</evidence>
<feature type="region of interest" description="Disordered" evidence="11">
    <location>
        <begin position="1"/>
        <end position="36"/>
    </location>
</feature>
<evidence type="ECO:0000256" key="2">
    <source>
        <dbReference type="ARBA" id="ARBA00007495"/>
    </source>
</evidence>
<organism evidence="13 14">
    <name type="scientific">Aureimonas flava</name>
    <dbReference type="NCBI Taxonomy" id="2320271"/>
    <lineage>
        <taxon>Bacteria</taxon>
        <taxon>Pseudomonadati</taxon>
        <taxon>Pseudomonadota</taxon>
        <taxon>Alphaproteobacteria</taxon>
        <taxon>Hyphomicrobiales</taxon>
        <taxon>Aurantimonadaceae</taxon>
        <taxon>Aureimonas</taxon>
    </lineage>
</organism>
<evidence type="ECO:0000256" key="3">
    <source>
        <dbReference type="ARBA" id="ARBA00022651"/>
    </source>
</evidence>
<evidence type="ECO:0000256" key="7">
    <source>
        <dbReference type="ARBA" id="ARBA00023295"/>
    </source>
</evidence>
<dbReference type="PANTHER" id="PTHR31490">
    <property type="entry name" value="GLYCOSYL HYDROLASE"/>
    <property type="match status" value="1"/>
</dbReference>
<evidence type="ECO:0000313" key="14">
    <source>
        <dbReference type="Proteomes" id="UP000265750"/>
    </source>
</evidence>
<evidence type="ECO:0000313" key="13">
    <source>
        <dbReference type="EMBL" id="RIX99544.1"/>
    </source>
</evidence>
<dbReference type="InterPro" id="IPR044846">
    <property type="entry name" value="GH10"/>
</dbReference>
<dbReference type="GO" id="GO:0031176">
    <property type="term" value="F:endo-1,4-beta-xylanase activity"/>
    <property type="evidence" value="ECO:0007669"/>
    <property type="project" value="UniProtKB-EC"/>
</dbReference>
<dbReference type="EMBL" id="QYRN01000007">
    <property type="protein sequence ID" value="RIX99544.1"/>
    <property type="molecule type" value="Genomic_DNA"/>
</dbReference>
<proteinExistence type="inferred from homology"/>
<keyword evidence="6 10" id="KW-0119">Carbohydrate metabolism</keyword>
<dbReference type="Proteomes" id="UP000265750">
    <property type="component" value="Unassembled WGS sequence"/>
</dbReference>
<dbReference type="PROSITE" id="PS51318">
    <property type="entry name" value="TAT"/>
    <property type="match status" value="1"/>
</dbReference>
<dbReference type="GO" id="GO:0045493">
    <property type="term" value="P:xylan catabolic process"/>
    <property type="evidence" value="ECO:0007669"/>
    <property type="project" value="UniProtKB-KW"/>
</dbReference>
<dbReference type="InterPro" id="IPR006311">
    <property type="entry name" value="TAT_signal"/>
</dbReference>
<feature type="domain" description="GH10" evidence="12">
    <location>
        <begin position="65"/>
        <end position="407"/>
    </location>
</feature>
<dbReference type="SMART" id="SM00633">
    <property type="entry name" value="Glyco_10"/>
    <property type="match status" value="1"/>
</dbReference>
<dbReference type="PRINTS" id="PR00134">
    <property type="entry name" value="GLHYDRLASE10"/>
</dbReference>
<dbReference type="PROSITE" id="PS51760">
    <property type="entry name" value="GH10_2"/>
    <property type="match status" value="1"/>
</dbReference>
<keyword evidence="8 10" id="KW-0624">Polysaccharide degradation</keyword>
<dbReference type="PROSITE" id="PS00591">
    <property type="entry name" value="GH10_1"/>
    <property type="match status" value="1"/>
</dbReference>
<dbReference type="EC" id="3.2.1.8" evidence="10"/>
<reference evidence="14" key="1">
    <citation type="submission" date="2018-09" db="EMBL/GenBank/DDBJ databases">
        <authorList>
            <person name="Tuo L."/>
        </authorList>
    </citation>
    <scope>NUCLEOTIDE SEQUENCE [LARGE SCALE GENOMIC DNA]</scope>
    <source>
        <strain evidence="14">M2BS4Y-1</strain>
    </source>
</reference>
<keyword evidence="5 10" id="KW-0378">Hydrolase</keyword>
<dbReference type="Gene3D" id="3.20.20.80">
    <property type="entry name" value="Glycosidases"/>
    <property type="match status" value="1"/>
</dbReference>
<comment type="catalytic activity">
    <reaction evidence="1 10">
        <text>Endohydrolysis of (1-&gt;4)-beta-D-xylosidic linkages in xylans.</text>
        <dbReference type="EC" id="3.2.1.8"/>
    </reaction>
</comment>
<evidence type="ECO:0000256" key="4">
    <source>
        <dbReference type="ARBA" id="ARBA00022729"/>
    </source>
</evidence>
<dbReference type="SUPFAM" id="SSF51445">
    <property type="entry name" value="(Trans)glycosidases"/>
    <property type="match status" value="1"/>
</dbReference>
<name>A0A3A1WJX7_9HYPH</name>
<dbReference type="InterPro" id="IPR031158">
    <property type="entry name" value="GH10_AS"/>
</dbReference>
<keyword evidence="14" id="KW-1185">Reference proteome</keyword>
<protein>
    <recommendedName>
        <fullName evidence="10">Beta-xylanase</fullName>
        <ecNumber evidence="10">3.2.1.8</ecNumber>
    </recommendedName>
</protein>
<dbReference type="InterPro" id="IPR001000">
    <property type="entry name" value="GH10_dom"/>
</dbReference>
<dbReference type="AlphaFoldDB" id="A0A3A1WJX7"/>
<sequence length="415" mass="44971">MAARQADPAQRPGAGHAPARRGCGQRQPGGAAGLGRHAVRLDRRRVLGGALALALGQPARPARAAPADTSLREAAARSGRHFGTAMRAEFLAAEPDLGAATVAECSQLTPELSMKWEAIAFHNGEANYASADALVRFARENAMAVHGHTLLWHRSIPAWAADALSTDGDWGVVARHIAATVGRYRDTVASWDVVNEPIDTGRRMDGLREGVLLSAFGPDYIRRALEAAGEAAPAARLFLNDYGLDYEIPVEKDRRYLLLKLAERLRAAGVPLHGVGIQAHLDLAKGPFDERAFAGFLADLAALGLELRITELDVREQDYLAPAPLRDRLIADHVKRYLDVALDCPAVRGVTTWGLSSRHSWLEIEPAALDFYWRVSAGQGPGPGFNRGLPFDSDMRPTPMREAILAALERRPLRV</sequence>
<accession>A0A3A1WJX7</accession>